<protein>
    <recommendedName>
        <fullName evidence="3">Histone-lysine N-methyltransferase SETMAR</fullName>
    </recommendedName>
</protein>
<dbReference type="EMBL" id="KQ980765">
    <property type="protein sequence ID" value="KYN13455.1"/>
    <property type="molecule type" value="Genomic_DNA"/>
</dbReference>
<keyword evidence="2" id="KW-1185">Reference proteome</keyword>
<evidence type="ECO:0008006" key="3">
    <source>
        <dbReference type="Google" id="ProtNLM"/>
    </source>
</evidence>
<gene>
    <name evidence="1" type="ORF">ALC57_14468</name>
</gene>
<sequence>LAKVRELGFELLPHPPYSPDLAPDRSRERARARETATAATNYNTIRF</sequence>
<dbReference type="Proteomes" id="UP000078492">
    <property type="component" value="Unassembled WGS sequence"/>
</dbReference>
<evidence type="ECO:0000313" key="2">
    <source>
        <dbReference type="Proteomes" id="UP000078492"/>
    </source>
</evidence>
<proteinExistence type="predicted"/>
<dbReference type="AlphaFoldDB" id="A0A195DKP8"/>
<feature type="non-terminal residue" evidence="1">
    <location>
        <position position="1"/>
    </location>
</feature>
<accession>A0A195DKP8</accession>
<name>A0A195DKP8_9HYME</name>
<reference evidence="1 2" key="1">
    <citation type="submission" date="2015-09" db="EMBL/GenBank/DDBJ databases">
        <title>Trachymyrmex cornetzi WGS genome.</title>
        <authorList>
            <person name="Nygaard S."/>
            <person name="Hu H."/>
            <person name="Boomsma J."/>
            <person name="Zhang G."/>
        </authorList>
    </citation>
    <scope>NUCLEOTIDE SEQUENCE [LARGE SCALE GENOMIC DNA]</scope>
    <source>
        <strain evidence="1">Tcor2-1</strain>
        <tissue evidence="1">Whole body</tissue>
    </source>
</reference>
<organism evidence="1 2">
    <name type="scientific">Trachymyrmex cornetzi</name>
    <dbReference type="NCBI Taxonomy" id="471704"/>
    <lineage>
        <taxon>Eukaryota</taxon>
        <taxon>Metazoa</taxon>
        <taxon>Ecdysozoa</taxon>
        <taxon>Arthropoda</taxon>
        <taxon>Hexapoda</taxon>
        <taxon>Insecta</taxon>
        <taxon>Pterygota</taxon>
        <taxon>Neoptera</taxon>
        <taxon>Endopterygota</taxon>
        <taxon>Hymenoptera</taxon>
        <taxon>Apocrita</taxon>
        <taxon>Aculeata</taxon>
        <taxon>Formicoidea</taxon>
        <taxon>Formicidae</taxon>
        <taxon>Myrmicinae</taxon>
        <taxon>Trachymyrmex</taxon>
    </lineage>
</organism>
<evidence type="ECO:0000313" key="1">
    <source>
        <dbReference type="EMBL" id="KYN13455.1"/>
    </source>
</evidence>